<dbReference type="EMBL" id="BOMY01000053">
    <property type="protein sequence ID" value="GIF25677.1"/>
    <property type="molecule type" value="Genomic_DNA"/>
</dbReference>
<evidence type="ECO:0000313" key="1">
    <source>
        <dbReference type="EMBL" id="GIF25677.1"/>
    </source>
</evidence>
<proteinExistence type="predicted"/>
<reference evidence="1" key="1">
    <citation type="submission" date="2021-01" db="EMBL/GenBank/DDBJ databases">
        <title>Whole genome shotgun sequence of Actinoplanes tereljensis NBRC 105297.</title>
        <authorList>
            <person name="Komaki H."/>
            <person name="Tamura T."/>
        </authorList>
    </citation>
    <scope>NUCLEOTIDE SEQUENCE</scope>
    <source>
        <strain evidence="1">NBRC 105297</strain>
    </source>
</reference>
<dbReference type="InterPro" id="IPR011051">
    <property type="entry name" value="RmlC_Cupin_sf"/>
</dbReference>
<dbReference type="PANTHER" id="PTHR37694">
    <property type="entry name" value="SLR8022 PROTEIN"/>
    <property type="match status" value="1"/>
</dbReference>
<dbReference type="InterPro" id="IPR014710">
    <property type="entry name" value="RmlC-like_jellyroll"/>
</dbReference>
<name>A0A919NYI8_9ACTN</name>
<gene>
    <name evidence="1" type="ORF">Ate02nite_84070</name>
</gene>
<dbReference type="AlphaFoldDB" id="A0A919NYI8"/>
<dbReference type="RefSeq" id="WP_203813492.1">
    <property type="nucleotide sequence ID" value="NZ_BOMY01000053.1"/>
</dbReference>
<dbReference type="PANTHER" id="PTHR37694:SF1">
    <property type="entry name" value="SLR8022 PROTEIN"/>
    <property type="match status" value="1"/>
</dbReference>
<dbReference type="SUPFAM" id="SSF51182">
    <property type="entry name" value="RmlC-like cupins"/>
    <property type="match status" value="1"/>
</dbReference>
<sequence length="110" mass="11817">MKTSLHDVAERLLATARSAPAGRGAETLQGGHNKTLRQTVIALLEDRRLDEHESPGEATLQVLRGRVRVQSADETIEAEAGELLIIPASRHSLHALADSVILLTVAKLIA</sequence>
<dbReference type="Proteomes" id="UP000623608">
    <property type="component" value="Unassembled WGS sequence"/>
</dbReference>
<comment type="caution">
    <text evidence="1">The sequence shown here is derived from an EMBL/GenBank/DDBJ whole genome shotgun (WGS) entry which is preliminary data.</text>
</comment>
<protein>
    <submittedName>
        <fullName evidence="1">LuxR family transcriptional regulator</fullName>
    </submittedName>
</protein>
<keyword evidence="2" id="KW-1185">Reference proteome</keyword>
<evidence type="ECO:0000313" key="2">
    <source>
        <dbReference type="Proteomes" id="UP000623608"/>
    </source>
</evidence>
<dbReference type="Gene3D" id="2.60.120.10">
    <property type="entry name" value="Jelly Rolls"/>
    <property type="match status" value="1"/>
</dbReference>
<accession>A0A919NYI8</accession>
<dbReference type="CDD" id="cd02230">
    <property type="entry name" value="cupin_HP0902-like"/>
    <property type="match status" value="1"/>
</dbReference>
<organism evidence="1 2">
    <name type="scientific">Paractinoplanes tereljensis</name>
    <dbReference type="NCBI Taxonomy" id="571912"/>
    <lineage>
        <taxon>Bacteria</taxon>
        <taxon>Bacillati</taxon>
        <taxon>Actinomycetota</taxon>
        <taxon>Actinomycetes</taxon>
        <taxon>Micromonosporales</taxon>
        <taxon>Micromonosporaceae</taxon>
        <taxon>Paractinoplanes</taxon>
    </lineage>
</organism>